<protein>
    <submittedName>
        <fullName evidence="2">Uncharacterized protein</fullName>
    </submittedName>
</protein>
<feature type="transmembrane region" description="Helical" evidence="1">
    <location>
        <begin position="32"/>
        <end position="51"/>
    </location>
</feature>
<keyword evidence="1" id="KW-0472">Membrane</keyword>
<evidence type="ECO:0000256" key="1">
    <source>
        <dbReference type="SAM" id="Phobius"/>
    </source>
</evidence>
<keyword evidence="3" id="KW-1185">Reference proteome</keyword>
<dbReference type="Proteomes" id="UP001404956">
    <property type="component" value="Unassembled WGS sequence"/>
</dbReference>
<name>A0ABP9X8K9_9DEIO</name>
<organism evidence="2 3">
    <name type="scientific">Deinococcus aluminii</name>
    <dbReference type="NCBI Taxonomy" id="1656885"/>
    <lineage>
        <taxon>Bacteria</taxon>
        <taxon>Thermotogati</taxon>
        <taxon>Deinococcota</taxon>
        <taxon>Deinococci</taxon>
        <taxon>Deinococcales</taxon>
        <taxon>Deinococcaceae</taxon>
        <taxon>Deinococcus</taxon>
    </lineage>
</organism>
<sequence>MNSKKQSLLSCWPSLLAMLILLHFIFSLAVFRVYHVGSLAAALLLLLYFSFARTAK</sequence>
<reference evidence="2 3" key="1">
    <citation type="submission" date="2024-02" db="EMBL/GenBank/DDBJ databases">
        <title>Deinococcus aluminii NBRC 112889.</title>
        <authorList>
            <person name="Ichikawa N."/>
            <person name="Katano-Makiyama Y."/>
            <person name="Hidaka K."/>
        </authorList>
    </citation>
    <scope>NUCLEOTIDE SEQUENCE [LARGE SCALE GENOMIC DNA]</scope>
    <source>
        <strain evidence="2 3">NBRC 112889</strain>
    </source>
</reference>
<proteinExistence type="predicted"/>
<comment type="caution">
    <text evidence="2">The sequence shown here is derived from an EMBL/GenBank/DDBJ whole genome shotgun (WGS) entry which is preliminary data.</text>
</comment>
<gene>
    <name evidence="2" type="ORF">Dalu01_00081</name>
</gene>
<keyword evidence="1" id="KW-0812">Transmembrane</keyword>
<evidence type="ECO:0000313" key="3">
    <source>
        <dbReference type="Proteomes" id="UP001404956"/>
    </source>
</evidence>
<accession>A0ABP9X8K9</accession>
<dbReference type="EMBL" id="BAABRV010000001">
    <property type="protein sequence ID" value="GAA5531708.1"/>
    <property type="molecule type" value="Genomic_DNA"/>
</dbReference>
<evidence type="ECO:0000313" key="2">
    <source>
        <dbReference type="EMBL" id="GAA5531708.1"/>
    </source>
</evidence>
<feature type="transmembrane region" description="Helical" evidence="1">
    <location>
        <begin position="7"/>
        <end position="26"/>
    </location>
</feature>
<keyword evidence="1" id="KW-1133">Transmembrane helix</keyword>